<dbReference type="AlphaFoldDB" id="S2K4K7"/>
<dbReference type="Gene3D" id="3.80.10.10">
    <property type="entry name" value="Ribonuclease Inhibitor"/>
    <property type="match status" value="1"/>
</dbReference>
<name>S2K4K7_MUCC1</name>
<dbReference type="EMBL" id="KE123922">
    <property type="protein sequence ID" value="EPB90283.1"/>
    <property type="molecule type" value="Genomic_DNA"/>
</dbReference>
<dbReference type="Proteomes" id="UP000014254">
    <property type="component" value="Unassembled WGS sequence"/>
</dbReference>
<reference evidence="3" key="1">
    <citation type="submission" date="2013-05" db="EMBL/GenBank/DDBJ databases">
        <title>The Genome sequence of Mucor circinelloides f. circinelloides 1006PhL.</title>
        <authorList>
            <consortium name="The Broad Institute Genomics Platform"/>
            <person name="Cuomo C."/>
            <person name="Earl A."/>
            <person name="Findley K."/>
            <person name="Lee S.C."/>
            <person name="Walker B."/>
            <person name="Young S."/>
            <person name="Zeng Q."/>
            <person name="Gargeya S."/>
            <person name="Fitzgerald M."/>
            <person name="Haas B."/>
            <person name="Abouelleil A."/>
            <person name="Allen A.W."/>
            <person name="Alvarado L."/>
            <person name="Arachchi H.M."/>
            <person name="Berlin A.M."/>
            <person name="Chapman S.B."/>
            <person name="Gainer-Dewar J."/>
            <person name="Goldberg J."/>
            <person name="Griggs A."/>
            <person name="Gujja S."/>
            <person name="Hansen M."/>
            <person name="Howarth C."/>
            <person name="Imamovic A."/>
            <person name="Ireland A."/>
            <person name="Larimer J."/>
            <person name="McCowan C."/>
            <person name="Murphy C."/>
            <person name="Pearson M."/>
            <person name="Poon T.W."/>
            <person name="Priest M."/>
            <person name="Roberts A."/>
            <person name="Saif S."/>
            <person name="Shea T."/>
            <person name="Sisk P."/>
            <person name="Sykes S."/>
            <person name="Wortman J."/>
            <person name="Nusbaum C."/>
            <person name="Birren B."/>
        </authorList>
    </citation>
    <scope>NUCLEOTIDE SEQUENCE [LARGE SCALE GENOMIC DNA]</scope>
    <source>
        <strain evidence="3">1006PhL</strain>
    </source>
</reference>
<dbReference type="VEuPathDB" id="FungiDB:HMPREF1544_02808"/>
<dbReference type="OrthoDB" id="2283359at2759"/>
<gene>
    <name evidence="2" type="ORF">HMPREF1544_02808</name>
</gene>
<organism evidence="2 3">
    <name type="scientific">Mucor circinelloides f. circinelloides (strain 1006PhL)</name>
    <name type="common">Mucormycosis agent</name>
    <name type="synonym">Calyptromyces circinelloides</name>
    <dbReference type="NCBI Taxonomy" id="1220926"/>
    <lineage>
        <taxon>Eukaryota</taxon>
        <taxon>Fungi</taxon>
        <taxon>Fungi incertae sedis</taxon>
        <taxon>Mucoromycota</taxon>
        <taxon>Mucoromycotina</taxon>
        <taxon>Mucoromycetes</taxon>
        <taxon>Mucorales</taxon>
        <taxon>Mucorineae</taxon>
        <taxon>Mucoraceae</taxon>
        <taxon>Mucor</taxon>
    </lineage>
</organism>
<sequence length="663" mass="75404">MSSAWNKLPFEVLTYIFEHNADLGSQNTGSRRELYSYQLVCKGWSKAAQSLLYKRIVFEGEDEGDELRRLVQFVFTLKTLAPHLGSFVRTIFICDYLELLQTPLTALDVIFNACPKIEQFYCKGSSKEIAWPYLLTLPDAKLSSIHSISQDDGLEYPNMYPFVAFKLRKSLSELQHLEIAKTPSWNSTYLLDNISQFVSLQELMLSKCDFDSYNTICQVIDKCSPTLSKLLIINYTPSTDMDAAVSDQAKETIKFNYSVQEVIIKNSFMSSASYFAVKFRNLKRLTLDQVLPFQTPDQWIDGLTDLCTSLSEYSLCFNLTLEGSIKDNCIDLTKRSANKNTYLVIDYNALDVEDRYVVDNVPFGSAWGIVLKKEGTHSGIEVRLDGTDHVDDEFDCHTHWFDDYSPKRITIKNVQEIKWRLVMGHDTLLEATTQLGFAFSFRDFIRNASTDLKNWTILSRTISSTAGTTDAAVVSFSEMIIANVDQIPVHSTQVDPNIKQLAFTNTIFYYQALPILSTWLPRLDTLILDTCYTLMEEPYTLTINLQETRLRRLGIVVAPLTFADSLPRSEAVGRHQLKNTDLLKALAPGNKLTLKIDTENKTFLGEREGNTTLRNYNGATDICHGTETNFLIWIQCKTLEEIAIVDGTLNTDVERYFEPLVSL</sequence>
<evidence type="ECO:0000259" key="1">
    <source>
        <dbReference type="Pfam" id="PF12937"/>
    </source>
</evidence>
<protein>
    <recommendedName>
        <fullName evidence="1">F-box domain-containing protein</fullName>
    </recommendedName>
</protein>
<proteinExistence type="predicted"/>
<dbReference type="InterPro" id="IPR001810">
    <property type="entry name" value="F-box_dom"/>
</dbReference>
<keyword evidence="3" id="KW-1185">Reference proteome</keyword>
<evidence type="ECO:0000313" key="3">
    <source>
        <dbReference type="Proteomes" id="UP000014254"/>
    </source>
</evidence>
<dbReference type="Pfam" id="PF12937">
    <property type="entry name" value="F-box-like"/>
    <property type="match status" value="1"/>
</dbReference>
<dbReference type="InterPro" id="IPR032675">
    <property type="entry name" value="LRR_dom_sf"/>
</dbReference>
<dbReference type="SUPFAM" id="SSF52047">
    <property type="entry name" value="RNI-like"/>
    <property type="match status" value="1"/>
</dbReference>
<accession>S2K4K7</accession>
<feature type="domain" description="F-box" evidence="1">
    <location>
        <begin position="5"/>
        <end position="58"/>
    </location>
</feature>
<dbReference type="InParanoid" id="S2K4K7"/>
<evidence type="ECO:0000313" key="2">
    <source>
        <dbReference type="EMBL" id="EPB90283.1"/>
    </source>
</evidence>